<accession>A0A8J7QMY7</accession>
<comment type="caution">
    <text evidence="1">The sequence shown here is derived from an EMBL/GenBank/DDBJ whole genome shotgun (WGS) entry which is preliminary data.</text>
</comment>
<dbReference type="EMBL" id="JAFREP010000024">
    <property type="protein sequence ID" value="MBO1321368.1"/>
    <property type="molecule type" value="Genomic_DNA"/>
</dbReference>
<gene>
    <name evidence="1" type="ORF">J3U88_23000</name>
</gene>
<organism evidence="1 2">
    <name type="scientific">Acanthopleuribacter pedis</name>
    <dbReference type="NCBI Taxonomy" id="442870"/>
    <lineage>
        <taxon>Bacteria</taxon>
        <taxon>Pseudomonadati</taxon>
        <taxon>Acidobacteriota</taxon>
        <taxon>Holophagae</taxon>
        <taxon>Acanthopleuribacterales</taxon>
        <taxon>Acanthopleuribacteraceae</taxon>
        <taxon>Acanthopleuribacter</taxon>
    </lineage>
</organism>
<proteinExistence type="predicted"/>
<name>A0A8J7QMY7_9BACT</name>
<reference evidence="1" key="1">
    <citation type="submission" date="2021-03" db="EMBL/GenBank/DDBJ databases">
        <authorList>
            <person name="Wang G."/>
        </authorList>
    </citation>
    <scope>NUCLEOTIDE SEQUENCE</scope>
    <source>
        <strain evidence="1">KCTC 12899</strain>
    </source>
</reference>
<protein>
    <submittedName>
        <fullName evidence="1">Uncharacterized protein</fullName>
    </submittedName>
</protein>
<sequence length="97" mass="10343">MKPLLRIGTATTFAAKNLATGRVVEGAMRPVSAGSLAKPPSDHDFAARIQPGQAVGGYFNPNLANLVALPAEAARYEVYAYWGDTESNRVVIELIAR</sequence>
<dbReference type="AlphaFoldDB" id="A0A8J7QMY7"/>
<keyword evidence="2" id="KW-1185">Reference proteome</keyword>
<dbReference type="RefSeq" id="WP_207861343.1">
    <property type="nucleotide sequence ID" value="NZ_JAFREP010000024.1"/>
</dbReference>
<dbReference type="Proteomes" id="UP000664417">
    <property type="component" value="Unassembled WGS sequence"/>
</dbReference>
<evidence type="ECO:0000313" key="1">
    <source>
        <dbReference type="EMBL" id="MBO1321368.1"/>
    </source>
</evidence>
<evidence type="ECO:0000313" key="2">
    <source>
        <dbReference type="Proteomes" id="UP000664417"/>
    </source>
</evidence>